<name>A0A9P6ZQM4_9AGAM</name>
<accession>A0A9P6ZQM4</accession>
<dbReference type="Proteomes" id="UP000714275">
    <property type="component" value="Unassembled WGS sequence"/>
</dbReference>
<organism evidence="1 2">
    <name type="scientific">Suillus placidus</name>
    <dbReference type="NCBI Taxonomy" id="48579"/>
    <lineage>
        <taxon>Eukaryota</taxon>
        <taxon>Fungi</taxon>
        <taxon>Dikarya</taxon>
        <taxon>Basidiomycota</taxon>
        <taxon>Agaricomycotina</taxon>
        <taxon>Agaricomycetes</taxon>
        <taxon>Agaricomycetidae</taxon>
        <taxon>Boletales</taxon>
        <taxon>Suillineae</taxon>
        <taxon>Suillaceae</taxon>
        <taxon>Suillus</taxon>
    </lineage>
</organism>
<sequence length="149" mass="16915">MSITYRTKDAVPLKHNKGMMVGQQNILWIWKIPGVSNNQEEGLQNLLHVKWCKAWTQAHQRVKEVGTQIIMLLAGLVRGNKHLCTSGVRQDWTGHREDKCTGSLMDLKCRLDCYSACTLRGKKGFTSSEGLKKHNEKVFFKQRGSSADN</sequence>
<protein>
    <submittedName>
        <fullName evidence="1">Uncharacterized protein</fullName>
    </submittedName>
</protein>
<proteinExistence type="predicted"/>
<gene>
    <name evidence="1" type="ORF">EV702DRAFT_1269664</name>
</gene>
<evidence type="ECO:0000313" key="2">
    <source>
        <dbReference type="Proteomes" id="UP000714275"/>
    </source>
</evidence>
<dbReference type="EMBL" id="JABBWD010000037">
    <property type="protein sequence ID" value="KAG1774953.1"/>
    <property type="molecule type" value="Genomic_DNA"/>
</dbReference>
<reference evidence="1" key="1">
    <citation type="journal article" date="2020" name="New Phytol.">
        <title>Comparative genomics reveals dynamic genome evolution in host specialist ectomycorrhizal fungi.</title>
        <authorList>
            <person name="Lofgren L.A."/>
            <person name="Nguyen N.H."/>
            <person name="Vilgalys R."/>
            <person name="Ruytinx J."/>
            <person name="Liao H.L."/>
            <person name="Branco S."/>
            <person name="Kuo A."/>
            <person name="LaButti K."/>
            <person name="Lipzen A."/>
            <person name="Andreopoulos W."/>
            <person name="Pangilinan J."/>
            <person name="Riley R."/>
            <person name="Hundley H."/>
            <person name="Na H."/>
            <person name="Barry K."/>
            <person name="Grigoriev I.V."/>
            <person name="Stajich J.E."/>
            <person name="Kennedy P.G."/>
        </authorList>
    </citation>
    <scope>NUCLEOTIDE SEQUENCE</scope>
    <source>
        <strain evidence="1">DOB743</strain>
    </source>
</reference>
<dbReference type="AlphaFoldDB" id="A0A9P6ZQM4"/>
<keyword evidence="2" id="KW-1185">Reference proteome</keyword>
<comment type="caution">
    <text evidence="1">The sequence shown here is derived from an EMBL/GenBank/DDBJ whole genome shotgun (WGS) entry which is preliminary data.</text>
</comment>
<evidence type="ECO:0000313" key="1">
    <source>
        <dbReference type="EMBL" id="KAG1774953.1"/>
    </source>
</evidence>